<evidence type="ECO:0000256" key="2">
    <source>
        <dbReference type="ARBA" id="ARBA00005001"/>
    </source>
</evidence>
<keyword evidence="6" id="KW-0997">Cell inner membrane</keyword>
<accession>A0ABS5R5R2</accession>
<dbReference type="NCBIfam" id="NF003958">
    <property type="entry name" value="PRK05454.2-1"/>
    <property type="match status" value="1"/>
</dbReference>
<feature type="transmembrane region" description="Helical" evidence="12">
    <location>
        <begin position="462"/>
        <end position="486"/>
    </location>
</feature>
<feature type="transmembrane region" description="Helical" evidence="12">
    <location>
        <begin position="59"/>
        <end position="80"/>
    </location>
</feature>
<dbReference type="NCBIfam" id="NF003962">
    <property type="entry name" value="PRK05454.2-5"/>
    <property type="match status" value="1"/>
</dbReference>
<comment type="pathway">
    <text evidence="2 12">Glycan metabolism; osmoregulated periplasmic glucan (OPG) biosynthesis.</text>
</comment>
<reference evidence="14" key="1">
    <citation type="submission" date="2021-05" db="EMBL/GenBank/DDBJ databases">
        <authorList>
            <person name="Sun Q."/>
            <person name="Inoue M."/>
        </authorList>
    </citation>
    <scope>NUCLEOTIDE SEQUENCE</scope>
    <source>
        <strain evidence="14">VKM B-3255</strain>
    </source>
</reference>
<keyword evidence="11 12" id="KW-0472">Membrane</keyword>
<dbReference type="PANTHER" id="PTHR43867">
    <property type="entry name" value="CELLULOSE SYNTHASE CATALYTIC SUBUNIT A [UDP-FORMING]"/>
    <property type="match status" value="1"/>
</dbReference>
<comment type="subcellular location">
    <subcellularLocation>
        <location evidence="1">Cell inner membrane</location>
        <topology evidence="1">Multi-pass membrane protein</topology>
    </subcellularLocation>
    <subcellularLocation>
        <location evidence="12">Cell membrane</location>
        <topology evidence="12">Multi-pass membrane protein</topology>
    </subcellularLocation>
</comment>
<evidence type="ECO:0000259" key="13">
    <source>
        <dbReference type="Pfam" id="PF13632"/>
    </source>
</evidence>
<dbReference type="HAMAP" id="MF_01072">
    <property type="entry name" value="MdoH_OpgH"/>
    <property type="match status" value="1"/>
</dbReference>
<evidence type="ECO:0000256" key="6">
    <source>
        <dbReference type="ARBA" id="ARBA00022519"/>
    </source>
</evidence>
<dbReference type="RefSeq" id="WP_213754817.1">
    <property type="nucleotide sequence ID" value="NZ_JAHCQH010000015.1"/>
</dbReference>
<comment type="caution">
    <text evidence="14">The sequence shown here is derived from an EMBL/GenBank/DDBJ whole genome shotgun (WGS) entry which is preliminary data.</text>
</comment>
<protein>
    <recommendedName>
        <fullName evidence="4 12">Glucans biosynthesis glucosyltransferase H</fullName>
        <ecNumber evidence="12">2.4.1.-</ecNumber>
    </recommendedName>
</protein>
<comment type="similarity">
    <text evidence="3 12">Belongs to the glycosyltransferase 2 family. OpgH subfamily.</text>
</comment>
<feature type="transmembrane region" description="Helical" evidence="12">
    <location>
        <begin position="498"/>
        <end position="521"/>
    </location>
</feature>
<keyword evidence="8 12" id="KW-0808">Transferase</keyword>
<evidence type="ECO:0000256" key="4">
    <source>
        <dbReference type="ARBA" id="ARBA00020585"/>
    </source>
</evidence>
<dbReference type="InterPro" id="IPR029044">
    <property type="entry name" value="Nucleotide-diphossugar_trans"/>
</dbReference>
<dbReference type="InterPro" id="IPR023725">
    <property type="entry name" value="Glucans_biosynth_gluTrFase_H"/>
</dbReference>
<keyword evidence="7 12" id="KW-0328">Glycosyltransferase</keyword>
<keyword evidence="5 12" id="KW-1003">Cell membrane</keyword>
<name>A0ABS5R5R2_9HYPH</name>
<keyword evidence="9 12" id="KW-0812">Transmembrane</keyword>
<feature type="transmembrane region" description="Helical" evidence="12">
    <location>
        <begin position="564"/>
        <end position="597"/>
    </location>
</feature>
<evidence type="ECO:0000313" key="14">
    <source>
        <dbReference type="EMBL" id="MBS9476994.1"/>
    </source>
</evidence>
<comment type="function">
    <text evidence="12">Involved in the biosynthesis of osmoregulated periplasmic glucans (OPGs).</text>
</comment>
<dbReference type="SUPFAM" id="SSF53448">
    <property type="entry name" value="Nucleotide-diphospho-sugar transferases"/>
    <property type="match status" value="1"/>
</dbReference>
<evidence type="ECO:0000256" key="8">
    <source>
        <dbReference type="ARBA" id="ARBA00022679"/>
    </source>
</evidence>
<evidence type="ECO:0000256" key="10">
    <source>
        <dbReference type="ARBA" id="ARBA00022989"/>
    </source>
</evidence>
<dbReference type="EC" id="2.4.1.-" evidence="12"/>
<feature type="domain" description="Glycosyltransferase 2-like" evidence="13">
    <location>
        <begin position="238"/>
        <end position="433"/>
    </location>
</feature>
<evidence type="ECO:0000256" key="5">
    <source>
        <dbReference type="ARBA" id="ARBA00022475"/>
    </source>
</evidence>
<gene>
    <name evidence="14" type="primary">mdoH</name>
    <name evidence="12" type="synonym">opgH</name>
    <name evidence="14" type="ORF">KIP89_07735</name>
</gene>
<evidence type="ECO:0000256" key="1">
    <source>
        <dbReference type="ARBA" id="ARBA00004429"/>
    </source>
</evidence>
<dbReference type="Pfam" id="PF13632">
    <property type="entry name" value="Glyco_trans_2_3"/>
    <property type="match status" value="1"/>
</dbReference>
<keyword evidence="10 12" id="KW-1133">Transmembrane helix</keyword>
<dbReference type="Proteomes" id="UP001166585">
    <property type="component" value="Unassembled WGS sequence"/>
</dbReference>
<dbReference type="CDD" id="cd04191">
    <property type="entry name" value="Glucan_BSP_MdoH"/>
    <property type="match status" value="1"/>
</dbReference>
<organism evidence="14 15">
    <name type="scientific">Ancylobacter radicis</name>
    <dbReference type="NCBI Taxonomy" id="2836179"/>
    <lineage>
        <taxon>Bacteria</taxon>
        <taxon>Pseudomonadati</taxon>
        <taxon>Pseudomonadota</taxon>
        <taxon>Alphaproteobacteria</taxon>
        <taxon>Hyphomicrobiales</taxon>
        <taxon>Xanthobacteraceae</taxon>
        <taxon>Ancylobacter</taxon>
    </lineage>
</organism>
<evidence type="ECO:0000256" key="7">
    <source>
        <dbReference type="ARBA" id="ARBA00022676"/>
    </source>
</evidence>
<dbReference type="GO" id="GO:0016757">
    <property type="term" value="F:glycosyltransferase activity"/>
    <property type="evidence" value="ECO:0007669"/>
    <property type="project" value="UniProtKB-KW"/>
</dbReference>
<dbReference type="EMBL" id="JAHCQH010000015">
    <property type="protein sequence ID" value="MBS9476994.1"/>
    <property type="molecule type" value="Genomic_DNA"/>
</dbReference>
<feature type="transmembrane region" description="Helical" evidence="12">
    <location>
        <begin position="92"/>
        <end position="118"/>
    </location>
</feature>
<dbReference type="NCBIfam" id="NF003956">
    <property type="entry name" value="PRK05454.1-3"/>
    <property type="match status" value="1"/>
</dbReference>
<feature type="transmembrane region" description="Helical" evidence="12">
    <location>
        <begin position="409"/>
        <end position="434"/>
    </location>
</feature>
<evidence type="ECO:0000313" key="15">
    <source>
        <dbReference type="Proteomes" id="UP001166585"/>
    </source>
</evidence>
<proteinExistence type="inferred from homology"/>
<evidence type="ECO:0000256" key="11">
    <source>
        <dbReference type="ARBA" id="ARBA00023136"/>
    </source>
</evidence>
<dbReference type="InterPro" id="IPR050321">
    <property type="entry name" value="Glycosyltr_2/OpgH_subfam"/>
</dbReference>
<evidence type="ECO:0000256" key="12">
    <source>
        <dbReference type="HAMAP-Rule" id="MF_01072"/>
    </source>
</evidence>
<dbReference type="Gene3D" id="3.90.550.10">
    <property type="entry name" value="Spore Coat Polysaccharide Biosynthesis Protein SpsA, Chain A"/>
    <property type="match status" value="1"/>
</dbReference>
<evidence type="ECO:0000256" key="3">
    <source>
        <dbReference type="ARBA" id="ARBA00009337"/>
    </source>
</evidence>
<dbReference type="PANTHER" id="PTHR43867:SF5">
    <property type="entry name" value="GLUCANS BIOSYNTHESIS GLUCOSYLTRANSFERASE H"/>
    <property type="match status" value="1"/>
</dbReference>
<evidence type="ECO:0000256" key="9">
    <source>
        <dbReference type="ARBA" id="ARBA00022692"/>
    </source>
</evidence>
<sequence length="717" mass="76876">MDSVTLERAAPMPIEADAPAWTPALPPEAPLPMPVQSLRVAPRVAQPPGRTLTLWLRRAFIFFGAAALTLFAAHEMYLVLEVGGLTLLEGLVLGLFVILFAWIGFAFTNALGGALAMIGPRTDPLGIAGAQPAPLAARTAILMPTYNEAPARIFAGLQATYESVEATGAIDAFDFFILSDTTDADVWIAEEAAFLALRARTGGHARLFYRRRPKNIDRKAGNIGEWVTRFGGAYENMLVLDADSVMTGDCVLAIARAMERHPHVGVIQTLPVIVGGRTLFARMQQFAGRLYGPMLAEGLAWWHGPDSNYWGHNAIIRTRAFAQCAGLPHLTGRKPFGGHILSHDFIEAALIRRGGWAVHMVPWLKGSYEEGPPSLTDLAVRDRRWCQGNLQHAAVLPARGLHPISRLHLLTGIGSYITAPLWLIMLIAGLMTALQARFMPPAYFTAEFSLFPTWPAQDPIRAAWVFVGTMGILLLPKLIAYAVMLADGPTRRGFGGGILALIGLIGETLLAGLAAPVMMVAQSSAVGSILAGRDGGWNPQRRDDGTVALGPTLRHFLPHTLFGMALGGAALAISLPLFLWMLPVILGLVLAVPLVVGTSAKVALLARPVLATPEERDPPAVLTRAFALSRQLSAQASEEEAVMALAGNMELLAAHRAMLPAGGARQPGDYAPERLIARMKAQDAPDLETALALLTPREKAAALADREALDRLLHLAA</sequence>
<keyword evidence="15" id="KW-1185">Reference proteome</keyword>
<dbReference type="InterPro" id="IPR001173">
    <property type="entry name" value="Glyco_trans_2-like"/>
</dbReference>